<dbReference type="Pfam" id="PF01734">
    <property type="entry name" value="Patatin"/>
    <property type="match status" value="1"/>
</dbReference>
<dbReference type="Gene3D" id="3.40.1090.10">
    <property type="entry name" value="Cytosolic phospholipase A2 catalytic domain"/>
    <property type="match status" value="2"/>
</dbReference>
<feature type="short sequence motif" description="GXGXXG" evidence="2">
    <location>
        <begin position="32"/>
        <end position="37"/>
    </location>
</feature>
<keyword evidence="2" id="KW-0442">Lipid degradation</keyword>
<organism evidence="4 5">
    <name type="scientific">Xanthocytophaga flava</name>
    <dbReference type="NCBI Taxonomy" id="3048013"/>
    <lineage>
        <taxon>Bacteria</taxon>
        <taxon>Pseudomonadati</taxon>
        <taxon>Bacteroidota</taxon>
        <taxon>Cytophagia</taxon>
        <taxon>Cytophagales</taxon>
        <taxon>Rhodocytophagaceae</taxon>
        <taxon>Xanthocytophaga</taxon>
    </lineage>
</organism>
<comment type="caution">
    <text evidence="4">The sequence shown here is derived from an EMBL/GenBank/DDBJ whole genome shotgun (WGS) entry which is preliminary data.</text>
</comment>
<dbReference type="PANTHER" id="PTHR46394">
    <property type="entry name" value="ANNEXIN"/>
    <property type="match status" value="1"/>
</dbReference>
<sequence>MRYLFFLFFAYYATGQCFGQATAVYRNLVMEGGGIRGIAYSGAIQELERRGMLDSVIRVGGTSAGAIQAALLAVGYSADEIKQLIYAMPVKKMNDGRFVFIGGSNRLVKYYGWYRGEKFTKWLEEQLKAKTGLDNITLGQLHTMAGPNGMRDLYVTGTNLTQQKVEVLSYETYPAMKVSDAVRISMSIPLYFKAMFIDSLGNTIAKPAPGQKVNVMVDGGILANYPIDLFDQNKYLYRPQPELSSDTYVFNPETLGLRLDREEQITYDTQQKGLAPYEIYNFKSYMSAFYTIVSENLNRNKLKTEDWRRTISINTLNFGPKIKHLSKAEKEQLMESGRFGTIGFLHKK</sequence>
<evidence type="ECO:0000256" key="2">
    <source>
        <dbReference type="PROSITE-ProRule" id="PRU01161"/>
    </source>
</evidence>
<name>A0ABT7CT56_9BACT</name>
<dbReference type="InterPro" id="IPR016035">
    <property type="entry name" value="Acyl_Trfase/lysoPLipase"/>
</dbReference>
<dbReference type="RefSeq" id="WP_314002038.1">
    <property type="nucleotide sequence ID" value="NZ_JASJOR010000026.1"/>
</dbReference>
<keyword evidence="2" id="KW-0378">Hydrolase</keyword>
<evidence type="ECO:0000256" key="1">
    <source>
        <dbReference type="ARBA" id="ARBA00023098"/>
    </source>
</evidence>
<proteinExistence type="predicted"/>
<evidence type="ECO:0000313" key="5">
    <source>
        <dbReference type="Proteomes" id="UP001228581"/>
    </source>
</evidence>
<feature type="short sequence motif" description="GXSXG" evidence="2">
    <location>
        <begin position="61"/>
        <end position="65"/>
    </location>
</feature>
<keyword evidence="5" id="KW-1185">Reference proteome</keyword>
<accession>A0ABT7CT56</accession>
<feature type="short sequence motif" description="DGA/G" evidence="2">
    <location>
        <begin position="218"/>
        <end position="220"/>
    </location>
</feature>
<evidence type="ECO:0000313" key="4">
    <source>
        <dbReference type="EMBL" id="MDJ1496907.1"/>
    </source>
</evidence>
<dbReference type="SUPFAM" id="SSF52151">
    <property type="entry name" value="FabD/lysophospholipase-like"/>
    <property type="match status" value="1"/>
</dbReference>
<keyword evidence="1 2" id="KW-0443">Lipid metabolism</keyword>
<dbReference type="PANTHER" id="PTHR46394:SF1">
    <property type="entry name" value="PNPLA DOMAIN-CONTAINING PROTEIN"/>
    <property type="match status" value="1"/>
</dbReference>
<dbReference type="CDD" id="cd07207">
    <property type="entry name" value="Pat_ExoU_VipD_like"/>
    <property type="match status" value="1"/>
</dbReference>
<feature type="active site" description="Nucleophile" evidence="2">
    <location>
        <position position="63"/>
    </location>
</feature>
<evidence type="ECO:0000259" key="3">
    <source>
        <dbReference type="PROSITE" id="PS51635"/>
    </source>
</evidence>
<dbReference type="InterPro" id="IPR002641">
    <property type="entry name" value="PNPLA_dom"/>
</dbReference>
<dbReference type="Proteomes" id="UP001228581">
    <property type="component" value="Unassembled WGS sequence"/>
</dbReference>
<feature type="active site" description="Proton acceptor" evidence="2">
    <location>
        <position position="218"/>
    </location>
</feature>
<dbReference type="PROSITE" id="PS51635">
    <property type="entry name" value="PNPLA"/>
    <property type="match status" value="1"/>
</dbReference>
<dbReference type="EMBL" id="JASJOT010000026">
    <property type="protein sequence ID" value="MDJ1496907.1"/>
    <property type="molecule type" value="Genomic_DNA"/>
</dbReference>
<feature type="domain" description="PNPLA" evidence="3">
    <location>
        <begin position="28"/>
        <end position="231"/>
    </location>
</feature>
<protein>
    <submittedName>
        <fullName evidence="4">Patatin-like phospholipase family protein</fullName>
    </submittedName>
</protein>
<dbReference type="InterPro" id="IPR052580">
    <property type="entry name" value="Lipid_Hydrolase"/>
</dbReference>
<reference evidence="4 5" key="1">
    <citation type="submission" date="2023-05" db="EMBL/GenBank/DDBJ databases">
        <authorList>
            <person name="Zhang X."/>
        </authorList>
    </citation>
    <scope>NUCLEOTIDE SEQUENCE [LARGE SCALE GENOMIC DNA]</scope>
    <source>
        <strain evidence="4 5">DM2B3-1</strain>
    </source>
</reference>
<gene>
    <name evidence="4" type="ORF">QNI19_28485</name>
</gene>